<evidence type="ECO:0000313" key="3">
    <source>
        <dbReference type="EMBL" id="WUG98015.1"/>
    </source>
</evidence>
<feature type="compositionally biased region" description="Low complexity" evidence="1">
    <location>
        <begin position="201"/>
        <end position="213"/>
    </location>
</feature>
<dbReference type="Proteomes" id="UP001341259">
    <property type="component" value="Chromosome"/>
</dbReference>
<evidence type="ECO:0000313" key="4">
    <source>
        <dbReference type="Proteomes" id="UP001341259"/>
    </source>
</evidence>
<dbReference type="EMBL" id="CP107906">
    <property type="protein sequence ID" value="WUG98015.1"/>
    <property type="molecule type" value="Genomic_DNA"/>
</dbReference>
<dbReference type="InterPro" id="IPR036397">
    <property type="entry name" value="RNaseH_sf"/>
</dbReference>
<dbReference type="RefSeq" id="WP_328345445.1">
    <property type="nucleotide sequence ID" value="NZ_CP107906.1"/>
</dbReference>
<feature type="domain" description="Tc1-like transposase DDE" evidence="2">
    <location>
        <begin position="74"/>
        <end position="136"/>
    </location>
</feature>
<evidence type="ECO:0000259" key="2">
    <source>
        <dbReference type="Pfam" id="PF13358"/>
    </source>
</evidence>
<dbReference type="Gene3D" id="3.30.420.10">
    <property type="entry name" value="Ribonuclease H-like superfamily/Ribonuclease H"/>
    <property type="match status" value="1"/>
</dbReference>
<feature type="compositionally biased region" description="Pro residues" evidence="1">
    <location>
        <begin position="181"/>
        <end position="191"/>
    </location>
</feature>
<proteinExistence type="predicted"/>
<gene>
    <name evidence="3" type="ORF">OHB29_36290</name>
</gene>
<keyword evidence="4" id="KW-1185">Reference proteome</keyword>
<protein>
    <submittedName>
        <fullName evidence="3">Transposase</fullName>
    </submittedName>
</protein>
<accession>A0ABZ1P2P2</accession>
<evidence type="ECO:0000256" key="1">
    <source>
        <dbReference type="SAM" id="MobiDB-lite"/>
    </source>
</evidence>
<dbReference type="InterPro" id="IPR038717">
    <property type="entry name" value="Tc1-like_DDE_dom"/>
</dbReference>
<name>A0ABZ1P2P2_STRVL</name>
<organism evidence="3 4">
    <name type="scientific">Streptomyces violaceus</name>
    <name type="common">Streptomyces venezuelae</name>
    <dbReference type="NCBI Taxonomy" id="1936"/>
    <lineage>
        <taxon>Bacteria</taxon>
        <taxon>Bacillati</taxon>
        <taxon>Actinomycetota</taxon>
        <taxon>Actinomycetes</taxon>
        <taxon>Kitasatosporales</taxon>
        <taxon>Streptomycetaceae</taxon>
        <taxon>Streptomyces</taxon>
    </lineage>
</organism>
<dbReference type="Pfam" id="PF13358">
    <property type="entry name" value="DDE_3"/>
    <property type="match status" value="1"/>
</dbReference>
<sequence>MDSRWIFRIHAASQVLGPSGLHPGGPRARPGLGPGVDGRHDLLQAWRAVPALFYYVHEYTGRKNQPQGFGWRDFRDLLIRARTQLGGPIVLIWDNVRLHLTKSLRAFIEANSDWLTVFQLPTYAPDLNPQEGIWSLAGQSRSPAAVARTPTRQVRAAQLTTVTGVFGLFVPRVSPQKKLPTAPPIRPPHIPFRPGCRPTPSGRRSAGSGRFRG</sequence>
<feature type="region of interest" description="Disordered" evidence="1">
    <location>
        <begin position="177"/>
        <end position="213"/>
    </location>
</feature>
<reference evidence="3 4" key="1">
    <citation type="submission" date="2022-10" db="EMBL/GenBank/DDBJ databases">
        <title>The complete genomes of actinobacterial strains from the NBC collection.</title>
        <authorList>
            <person name="Joergensen T.S."/>
            <person name="Alvarez Arevalo M."/>
            <person name="Sterndorff E.B."/>
            <person name="Faurdal D."/>
            <person name="Vuksanovic O."/>
            <person name="Mourched A.-S."/>
            <person name="Charusanti P."/>
            <person name="Shaw S."/>
            <person name="Blin K."/>
            <person name="Weber T."/>
        </authorList>
    </citation>
    <scope>NUCLEOTIDE SEQUENCE [LARGE SCALE GENOMIC DNA]</scope>
    <source>
        <strain evidence="3 4">NBC_00456</strain>
    </source>
</reference>